<name>A0A7X6RXH2_9MYCO</name>
<dbReference type="RefSeq" id="WP_084622106.1">
    <property type="nucleotide sequence ID" value="NZ_HG322952.1"/>
</dbReference>
<dbReference type="GO" id="GO:0016747">
    <property type="term" value="F:acyltransferase activity, transferring groups other than amino-acyl groups"/>
    <property type="evidence" value="ECO:0007669"/>
    <property type="project" value="InterPro"/>
</dbReference>
<keyword evidence="1" id="KW-0812">Transmembrane</keyword>
<feature type="transmembrane region" description="Helical" evidence="1">
    <location>
        <begin position="292"/>
        <end position="309"/>
    </location>
</feature>
<feature type="domain" description="Acyltransferase 3" evidence="2">
    <location>
        <begin position="38"/>
        <end position="348"/>
    </location>
</feature>
<evidence type="ECO:0000256" key="1">
    <source>
        <dbReference type="SAM" id="Phobius"/>
    </source>
</evidence>
<feature type="transmembrane region" description="Helical" evidence="1">
    <location>
        <begin position="262"/>
        <end position="280"/>
    </location>
</feature>
<keyword evidence="3" id="KW-0808">Transferase</keyword>
<dbReference type="AlphaFoldDB" id="A0A7X6RXH2"/>
<keyword evidence="1" id="KW-0472">Membrane</keyword>
<keyword evidence="3" id="KW-0012">Acyltransferase</keyword>
<proteinExistence type="predicted"/>
<dbReference type="InterPro" id="IPR050879">
    <property type="entry name" value="Acyltransferase_3"/>
</dbReference>
<dbReference type="GO" id="GO:0016020">
    <property type="term" value="C:membrane"/>
    <property type="evidence" value="ECO:0007669"/>
    <property type="project" value="TreeGrafter"/>
</dbReference>
<feature type="transmembrane region" description="Helical" evidence="1">
    <location>
        <begin position="68"/>
        <end position="86"/>
    </location>
</feature>
<feature type="transmembrane region" description="Helical" evidence="1">
    <location>
        <begin position="186"/>
        <end position="203"/>
    </location>
</feature>
<evidence type="ECO:0000313" key="3">
    <source>
        <dbReference type="EMBL" id="NKZ12741.1"/>
    </source>
</evidence>
<feature type="transmembrane region" description="Helical" evidence="1">
    <location>
        <begin position="329"/>
        <end position="350"/>
    </location>
</feature>
<dbReference type="InterPro" id="IPR002656">
    <property type="entry name" value="Acyl_transf_3_dom"/>
</dbReference>
<evidence type="ECO:0000313" key="4">
    <source>
        <dbReference type="Proteomes" id="UP000518188"/>
    </source>
</evidence>
<sequence length="381" mass="42657">MDSATTSERRPATLRLVRAALHGPRLSFDQFRAEGRIREIDGLRAVAILFVIAGHMRDPIWGNVPGTGVPIFFVNSGFLITLLLLREHSERSRIDWESFYVRRAFRLLPVYFFTLLLFSGLVVAGLAENPGNWWKRFVYFLTFQNEFASGATFGHTWTLAVQEKFYLAWPLVAFALIAPVFERARLWFAVSLAAVMTAAWVVWPSNYSVVFIPLILGCVLALLMFRATSYRLVAQFARPGVFLIILVGAILVKALVDVPGIVDVPFSYAVVLLMPGLVIGPRWVSRILRSRPLVALGTWAYSMYLLHPLVRSAVDIAITPGQFSIPLEILRYTLVVAGTAAFSFVTYRWIEKPCIGIGARFTNRRAAERSVQKGENAMVAG</sequence>
<comment type="caution">
    <text evidence="3">The sequence shown here is derived from an EMBL/GenBank/DDBJ whole genome shotgun (WGS) entry which is preliminary data.</text>
</comment>
<evidence type="ECO:0000259" key="2">
    <source>
        <dbReference type="Pfam" id="PF01757"/>
    </source>
</evidence>
<gene>
    <name evidence="3" type="ORF">HGA11_17355</name>
</gene>
<accession>A0A7X6RXH2</accession>
<feature type="transmembrane region" description="Helical" evidence="1">
    <location>
        <begin position="107"/>
        <end position="127"/>
    </location>
</feature>
<dbReference type="PANTHER" id="PTHR23028">
    <property type="entry name" value="ACETYLTRANSFERASE"/>
    <property type="match status" value="1"/>
</dbReference>
<dbReference type="GO" id="GO:0009103">
    <property type="term" value="P:lipopolysaccharide biosynthetic process"/>
    <property type="evidence" value="ECO:0007669"/>
    <property type="project" value="TreeGrafter"/>
</dbReference>
<dbReference type="Pfam" id="PF01757">
    <property type="entry name" value="Acyl_transf_3"/>
    <property type="match status" value="1"/>
</dbReference>
<protein>
    <submittedName>
        <fullName evidence="3">Acyltransferase</fullName>
    </submittedName>
</protein>
<organism evidence="3 4">
    <name type="scientific">Mycolicibacterium septicum DSM 44393</name>
    <dbReference type="NCBI Taxonomy" id="1341646"/>
    <lineage>
        <taxon>Bacteria</taxon>
        <taxon>Bacillati</taxon>
        <taxon>Actinomycetota</taxon>
        <taxon>Actinomycetes</taxon>
        <taxon>Mycobacteriales</taxon>
        <taxon>Mycobacteriaceae</taxon>
        <taxon>Mycolicibacterium</taxon>
    </lineage>
</organism>
<dbReference type="EMBL" id="JAAXPJ010000006">
    <property type="protein sequence ID" value="NKZ12741.1"/>
    <property type="molecule type" value="Genomic_DNA"/>
</dbReference>
<keyword evidence="1" id="KW-1133">Transmembrane helix</keyword>
<reference evidence="3 4" key="1">
    <citation type="submission" date="2020-04" db="EMBL/GenBank/DDBJ databases">
        <title>MicrobeNet Type strains.</title>
        <authorList>
            <person name="Nicholson A.C."/>
        </authorList>
    </citation>
    <scope>NUCLEOTIDE SEQUENCE [LARGE SCALE GENOMIC DNA]</scope>
    <source>
        <strain evidence="3 4">ATCC 700731</strain>
    </source>
</reference>
<feature type="transmembrane region" description="Helical" evidence="1">
    <location>
        <begin position="165"/>
        <end position="181"/>
    </location>
</feature>
<feature type="transmembrane region" description="Helical" evidence="1">
    <location>
        <begin position="40"/>
        <end position="56"/>
    </location>
</feature>
<feature type="transmembrane region" description="Helical" evidence="1">
    <location>
        <begin position="239"/>
        <end position="256"/>
    </location>
</feature>
<dbReference type="Proteomes" id="UP000518188">
    <property type="component" value="Unassembled WGS sequence"/>
</dbReference>
<dbReference type="PANTHER" id="PTHR23028:SF53">
    <property type="entry name" value="ACYL_TRANSF_3 DOMAIN-CONTAINING PROTEIN"/>
    <property type="match status" value="1"/>
</dbReference>
<feature type="transmembrane region" description="Helical" evidence="1">
    <location>
        <begin position="209"/>
        <end position="227"/>
    </location>
</feature>